<sequence length="82" mass="9318">MFSWDEEGLPFGDMGCSFHYRNDDCKEKPYDLPPLYVSSLTCFPSLKILKMVVINGNGPEGGRNPVYWVEIPKGNLFQYPPA</sequence>
<name>I7KFZ3_ENCCU</name>
<protein>
    <submittedName>
        <fullName evidence="1">ECU10_0445 protein</fullName>
    </submittedName>
</protein>
<gene>
    <name evidence="1" type="ordered locus">ECU10_0445</name>
</gene>
<dbReference type="AlphaFoldDB" id="I7KFZ3"/>
<accession>I7KFZ3</accession>
<reference evidence="1 2" key="1">
    <citation type="journal article" date="2001" name="Nature">
        <title>Genome sequence and gene compaction of the eukaryote parasite Encephalitozoon cuniculi.</title>
        <authorList>
            <person name="Katinka M.D."/>
            <person name="Duprat S."/>
            <person name="Cornillot E."/>
            <person name="Metenier G."/>
            <person name="Thomarat F."/>
            <person name="Prensier G."/>
            <person name="Barbe V."/>
            <person name="Peyretaillade E."/>
            <person name="Brottier P."/>
            <person name="Wincker P."/>
            <person name="Delbac F."/>
            <person name="El Alaoui H."/>
            <person name="Peyret P."/>
            <person name="Saurin W."/>
            <person name="Gouy M."/>
            <person name="Weissenbach J."/>
            <person name="Vivares C.P."/>
        </authorList>
    </citation>
    <scope>NUCLEOTIDE SEQUENCE [LARGE SCALE GENOMIC DNA]</scope>
    <source>
        <strain evidence="1 2">GB-M1</strain>
    </source>
</reference>
<reference evidence="1 2" key="2">
    <citation type="journal article" date="2009" name="BMC Genomics">
        <title>Identification of transcriptional signals in Encephalitozoon cuniculi widespread among Microsporidia phylum: support for accurate structural genome annotation.</title>
        <authorList>
            <person name="Peyretaillade E."/>
            <person name="Goncalves O."/>
            <person name="Terrat S."/>
            <person name="Dugat-Bony E."/>
            <person name="Wincker P."/>
            <person name="Cornman R.S."/>
            <person name="Evans J.D."/>
            <person name="Delbac F."/>
            <person name="Peyret P."/>
        </authorList>
    </citation>
    <scope>NUCLEOTIDE SEQUENCE [LARGE SCALE GENOMIC DNA]</scope>
    <source>
        <strain evidence="1 2">GB-M1</strain>
    </source>
</reference>
<proteinExistence type="predicted"/>
<organism evidence="1 2">
    <name type="scientific">Encephalitozoon cuniculi (strain GB-M1)</name>
    <name type="common">Microsporidian parasite</name>
    <dbReference type="NCBI Taxonomy" id="284813"/>
    <lineage>
        <taxon>Eukaryota</taxon>
        <taxon>Fungi</taxon>
        <taxon>Fungi incertae sedis</taxon>
        <taxon>Microsporidia</taxon>
        <taxon>Unikaryonidae</taxon>
        <taxon>Encephalitozoon</taxon>
    </lineage>
</organism>
<dbReference type="KEGG" id="ecu:ECU10_0445"/>
<dbReference type="VEuPathDB" id="MicrosporidiaDB:ECU10_0445"/>
<dbReference type="InParanoid" id="I7KFZ3"/>
<evidence type="ECO:0000313" key="2">
    <source>
        <dbReference type="Proteomes" id="UP000000819"/>
    </source>
</evidence>
<dbReference type="HOGENOM" id="CLU_2558272_0_0_1"/>
<keyword evidence="2" id="KW-1185">Reference proteome</keyword>
<evidence type="ECO:0000313" key="1">
    <source>
        <dbReference type="EMBL" id="CCI73988.1"/>
    </source>
</evidence>
<dbReference type="GeneID" id="77136423"/>
<dbReference type="Proteomes" id="UP000000819">
    <property type="component" value="Chromosome X"/>
</dbReference>
<dbReference type="RefSeq" id="NP_001402544.1">
    <property type="nucleotide sequence ID" value="NM_001415257.1"/>
</dbReference>
<dbReference type="EMBL" id="AL590449">
    <property type="protein sequence ID" value="CCI73988.1"/>
    <property type="molecule type" value="Genomic_DNA"/>
</dbReference>